<evidence type="ECO:0000256" key="3">
    <source>
        <dbReference type="ARBA" id="ARBA00020902"/>
    </source>
</evidence>
<evidence type="ECO:0000256" key="9">
    <source>
        <dbReference type="ARBA" id="ARBA00048975"/>
    </source>
</evidence>
<dbReference type="Proteomes" id="UP000076481">
    <property type="component" value="Unassembled WGS sequence"/>
</dbReference>
<gene>
    <name evidence="11" type="ORF">A3K90_08305</name>
</gene>
<keyword evidence="6" id="KW-0328">Glycosyltransferase</keyword>
<evidence type="ECO:0000313" key="12">
    <source>
        <dbReference type="Proteomes" id="UP000076481"/>
    </source>
</evidence>
<comment type="caution">
    <text evidence="11">The sequence shown here is derived from an EMBL/GenBank/DDBJ whole genome shotgun (WGS) entry which is preliminary data.</text>
</comment>
<protein>
    <recommendedName>
        <fullName evidence="3 10">Lipid-A-disaccharide synthase</fullName>
        <ecNumber evidence="2 10">2.4.1.182</ecNumber>
    </recommendedName>
</protein>
<dbReference type="Pfam" id="PF02684">
    <property type="entry name" value="LpxB"/>
    <property type="match status" value="1"/>
</dbReference>
<keyword evidence="5" id="KW-0441">Lipid A biosynthesis</keyword>
<evidence type="ECO:0000256" key="10">
    <source>
        <dbReference type="NCBIfam" id="TIGR00215"/>
    </source>
</evidence>
<accession>A0A165L5Z6</accession>
<dbReference type="GO" id="GO:0008915">
    <property type="term" value="F:lipid-A-disaccharide synthase activity"/>
    <property type="evidence" value="ECO:0007669"/>
    <property type="project" value="UniProtKB-UniRule"/>
</dbReference>
<evidence type="ECO:0000256" key="4">
    <source>
        <dbReference type="ARBA" id="ARBA00022516"/>
    </source>
</evidence>
<name>A0A165L5Z6_PELLU</name>
<comment type="function">
    <text evidence="1">Condensation of UDP-2,3-diacylglucosamine and 2,3-diacylglucosamine-1-phosphate to form lipid A disaccharide, a precursor of lipid A, a phosphorylated glycolipid that anchors the lipopolysaccharide to the outer membrane of the cell.</text>
</comment>
<dbReference type="AlphaFoldDB" id="A0A165L5Z6"/>
<dbReference type="SUPFAM" id="SSF53756">
    <property type="entry name" value="UDP-Glycosyltransferase/glycogen phosphorylase"/>
    <property type="match status" value="1"/>
</dbReference>
<sequence>MPKKLFVLAGEVSGDLHASGPVAKLLELAPQTEVFGVGGDRLKALGARLLYDTRQMSIMGFVDVLLHARFLRRAIRDIKAAIVREKPDVALLVDYPGMNLMLAKFLHEQGIPVVYYISPQVWAWKERRVEAIRQYVDRLLVIFRFEVDFFLRHGIKAEFVGSPVVEELQEVPGEPKEAFLRRHGISDGTLLVGLLPGSRRQELAHIFPSMAGAAAMLAETRNVVFLLGRAPQLDPQQFDALRDHPGVKVVECSAYEVMQQSDLGLVTSGTATLESLCFGMPMIVIYRTGWLNYTIGRHLVKLTSISLANIVAKGLGAAEQAVPELIQGAASAEGIFREATRLLDEPQALGSMREELLRARSGLASLSPSENVREVLAGYLKQ</sequence>
<evidence type="ECO:0000256" key="2">
    <source>
        <dbReference type="ARBA" id="ARBA00012687"/>
    </source>
</evidence>
<dbReference type="EC" id="2.4.1.182" evidence="2 10"/>
<evidence type="ECO:0000313" key="11">
    <source>
        <dbReference type="EMBL" id="KZK73608.1"/>
    </source>
</evidence>
<keyword evidence="7" id="KW-0808">Transferase</keyword>
<keyword evidence="8" id="KW-0443">Lipid metabolism</keyword>
<dbReference type="InterPro" id="IPR003835">
    <property type="entry name" value="Glyco_trans_19"/>
</dbReference>
<dbReference type="PANTHER" id="PTHR30372">
    <property type="entry name" value="LIPID-A-DISACCHARIDE SYNTHASE"/>
    <property type="match status" value="1"/>
</dbReference>
<evidence type="ECO:0000256" key="6">
    <source>
        <dbReference type="ARBA" id="ARBA00022676"/>
    </source>
</evidence>
<dbReference type="GO" id="GO:0016020">
    <property type="term" value="C:membrane"/>
    <property type="evidence" value="ECO:0007669"/>
    <property type="project" value="GOC"/>
</dbReference>
<dbReference type="NCBIfam" id="TIGR00215">
    <property type="entry name" value="lpxB"/>
    <property type="match status" value="1"/>
</dbReference>
<dbReference type="GO" id="GO:0009245">
    <property type="term" value="P:lipid A biosynthetic process"/>
    <property type="evidence" value="ECO:0007669"/>
    <property type="project" value="UniProtKB-UniRule"/>
</dbReference>
<reference evidence="11 12" key="1">
    <citation type="submission" date="2016-03" db="EMBL/GenBank/DDBJ databases">
        <title>Speciation and ecological success in dimly lit waters: horizontal gene transfer in a green sulfur bacteria bloom unveiled by metagenomic assembly.</title>
        <authorList>
            <person name="Llorens-Mares T."/>
            <person name="Liu Z."/>
            <person name="Allen L.Z."/>
            <person name="Rusch D.B."/>
            <person name="Craig M.T."/>
            <person name="Dupont C.L."/>
            <person name="Bryant D.A."/>
            <person name="Casamayor E.O."/>
        </authorList>
    </citation>
    <scope>NUCLEOTIDE SEQUENCE [LARGE SCALE GENOMIC DNA]</scope>
    <source>
        <strain evidence="11">CIII</strain>
    </source>
</reference>
<dbReference type="EMBL" id="LVWG01000035">
    <property type="protein sequence ID" value="KZK73608.1"/>
    <property type="molecule type" value="Genomic_DNA"/>
</dbReference>
<dbReference type="RefSeq" id="WP_303682306.1">
    <property type="nucleotide sequence ID" value="NZ_LVWG01000035.1"/>
</dbReference>
<organism evidence="11 12">
    <name type="scientific">Pelodictyon luteolum</name>
    <dbReference type="NCBI Taxonomy" id="1100"/>
    <lineage>
        <taxon>Bacteria</taxon>
        <taxon>Pseudomonadati</taxon>
        <taxon>Chlorobiota</taxon>
        <taxon>Chlorobiia</taxon>
        <taxon>Chlorobiales</taxon>
        <taxon>Chlorobiaceae</taxon>
        <taxon>Chlorobium/Pelodictyon group</taxon>
        <taxon>Pelodictyon</taxon>
    </lineage>
</organism>
<evidence type="ECO:0000256" key="1">
    <source>
        <dbReference type="ARBA" id="ARBA00002056"/>
    </source>
</evidence>
<dbReference type="GO" id="GO:0005543">
    <property type="term" value="F:phospholipid binding"/>
    <property type="evidence" value="ECO:0007669"/>
    <property type="project" value="TreeGrafter"/>
</dbReference>
<keyword evidence="4" id="KW-0444">Lipid biosynthesis</keyword>
<evidence type="ECO:0000256" key="5">
    <source>
        <dbReference type="ARBA" id="ARBA00022556"/>
    </source>
</evidence>
<evidence type="ECO:0000256" key="8">
    <source>
        <dbReference type="ARBA" id="ARBA00023098"/>
    </source>
</evidence>
<dbReference type="PANTHER" id="PTHR30372:SF4">
    <property type="entry name" value="LIPID-A-DISACCHARIDE SYNTHASE, MITOCHONDRIAL-RELATED"/>
    <property type="match status" value="1"/>
</dbReference>
<proteinExistence type="predicted"/>
<comment type="catalytic activity">
    <reaction evidence="9">
        <text>a lipid X + a UDP-2-N,3-O-bis[(3R)-3-hydroxyacyl]-alpha-D-glucosamine = a lipid A disaccharide + UDP + H(+)</text>
        <dbReference type="Rhea" id="RHEA:67828"/>
        <dbReference type="ChEBI" id="CHEBI:15378"/>
        <dbReference type="ChEBI" id="CHEBI:58223"/>
        <dbReference type="ChEBI" id="CHEBI:137748"/>
        <dbReference type="ChEBI" id="CHEBI:176338"/>
        <dbReference type="ChEBI" id="CHEBI:176343"/>
        <dbReference type="EC" id="2.4.1.182"/>
    </reaction>
</comment>
<evidence type="ECO:0000256" key="7">
    <source>
        <dbReference type="ARBA" id="ARBA00022679"/>
    </source>
</evidence>